<dbReference type="EMBL" id="CACRUV010000020">
    <property type="protein sequence ID" value="VYU25957.1"/>
    <property type="molecule type" value="Genomic_DNA"/>
</dbReference>
<proteinExistence type="predicted"/>
<accession>A0A6N3DJQ7</accession>
<sequence length="124" mass="14047">MLNIFQYICEATGAVLATGALSEIFDGIKENVDACVFQNGHIDYDKLDAESFDRDMPIKFDKLRMKLEAAARQKYDKAITFEFSQNGGTFIFGARCLLCQQIAFESLEVLFHPYALLFSLHEGF</sequence>
<name>A0A6N3DJQ7_9BACT</name>
<organism evidence="1">
    <name type="scientific">Parabacteroides merdae</name>
    <dbReference type="NCBI Taxonomy" id="46503"/>
    <lineage>
        <taxon>Bacteria</taxon>
        <taxon>Pseudomonadati</taxon>
        <taxon>Bacteroidota</taxon>
        <taxon>Bacteroidia</taxon>
        <taxon>Bacteroidales</taxon>
        <taxon>Tannerellaceae</taxon>
        <taxon>Parabacteroides</taxon>
    </lineage>
</organism>
<dbReference type="AlphaFoldDB" id="A0A6N3DJQ7"/>
<protein>
    <submittedName>
        <fullName evidence="1">Uncharacterized protein</fullName>
    </submittedName>
</protein>
<reference evidence="1" key="1">
    <citation type="submission" date="2019-11" db="EMBL/GenBank/DDBJ databases">
        <authorList>
            <person name="Feng L."/>
        </authorList>
    </citation>
    <scope>NUCLEOTIDE SEQUENCE</scope>
    <source>
        <strain evidence="1">PmerdaeLFYP103</strain>
    </source>
</reference>
<evidence type="ECO:0000313" key="1">
    <source>
        <dbReference type="EMBL" id="VYU25957.1"/>
    </source>
</evidence>
<dbReference type="Gene3D" id="3.20.20.80">
    <property type="entry name" value="Glycosidases"/>
    <property type="match status" value="1"/>
</dbReference>
<gene>
    <name evidence="1" type="ORF">PMLFYP103_01615</name>
</gene>